<evidence type="ECO:0000256" key="8">
    <source>
        <dbReference type="ARBA" id="ARBA00022927"/>
    </source>
</evidence>
<feature type="non-terminal residue" evidence="15">
    <location>
        <position position="1"/>
    </location>
</feature>
<dbReference type="GO" id="GO:0005886">
    <property type="term" value="C:plasma membrane"/>
    <property type="evidence" value="ECO:0007669"/>
    <property type="project" value="UniProtKB-SubCell"/>
</dbReference>
<keyword evidence="15" id="KW-0969">Cilium</keyword>
<keyword evidence="15" id="KW-0966">Cell projection</keyword>
<evidence type="ECO:0000256" key="1">
    <source>
        <dbReference type="ARBA" id="ARBA00004413"/>
    </source>
</evidence>
<proteinExistence type="inferred from homology"/>
<dbReference type="GO" id="GO:0005047">
    <property type="term" value="F:signal recognition particle binding"/>
    <property type="evidence" value="ECO:0007669"/>
    <property type="project" value="TreeGrafter"/>
</dbReference>
<gene>
    <name evidence="15" type="ORF">COC19_08680</name>
</gene>
<reference evidence="16" key="1">
    <citation type="submission" date="2017-08" db="EMBL/GenBank/DDBJ databases">
        <title>A dynamic microbial community with high functional redundancy inhabits the cold, oxic subseafloor aquifer.</title>
        <authorList>
            <person name="Tully B.J."/>
            <person name="Wheat C.G."/>
            <person name="Glazer B.T."/>
            <person name="Huber J.A."/>
        </authorList>
    </citation>
    <scope>NUCLEOTIDE SEQUENCE [LARGE SCALE GENOMIC DNA]</scope>
</reference>
<dbReference type="Gene3D" id="3.40.50.300">
    <property type="entry name" value="P-loop containing nucleotide triphosphate hydrolases"/>
    <property type="match status" value="1"/>
</dbReference>
<dbReference type="GO" id="GO:0015031">
    <property type="term" value="P:protein transport"/>
    <property type="evidence" value="ECO:0007669"/>
    <property type="project" value="UniProtKB-KW"/>
</dbReference>
<keyword evidence="5" id="KW-1003">Cell membrane</keyword>
<dbReference type="EMBL" id="NVQR01000170">
    <property type="protein sequence ID" value="PCH58211.1"/>
    <property type="molecule type" value="Genomic_DNA"/>
</dbReference>
<evidence type="ECO:0000256" key="10">
    <source>
        <dbReference type="ARBA" id="ARBA00023136"/>
    </source>
</evidence>
<dbReference type="Pfam" id="PF00448">
    <property type="entry name" value="SRP54"/>
    <property type="match status" value="1"/>
</dbReference>
<evidence type="ECO:0000256" key="9">
    <source>
        <dbReference type="ARBA" id="ARBA00023134"/>
    </source>
</evidence>
<keyword evidence="10" id="KW-0472">Membrane</keyword>
<dbReference type="CDD" id="cd17873">
    <property type="entry name" value="FlhF"/>
    <property type="match status" value="1"/>
</dbReference>
<dbReference type="GO" id="GO:0006614">
    <property type="term" value="P:SRP-dependent cotranslational protein targeting to membrane"/>
    <property type="evidence" value="ECO:0007669"/>
    <property type="project" value="InterPro"/>
</dbReference>
<dbReference type="SUPFAM" id="SSF52540">
    <property type="entry name" value="P-loop containing nucleoside triphosphate hydrolases"/>
    <property type="match status" value="1"/>
</dbReference>
<keyword evidence="4" id="KW-0813">Transport</keyword>
<evidence type="ECO:0000256" key="6">
    <source>
        <dbReference type="ARBA" id="ARBA00022741"/>
    </source>
</evidence>
<evidence type="ECO:0000256" key="12">
    <source>
        <dbReference type="ARBA" id="ARBA00025337"/>
    </source>
</evidence>
<evidence type="ECO:0000259" key="14">
    <source>
        <dbReference type="SMART" id="SM00962"/>
    </source>
</evidence>
<dbReference type="InterPro" id="IPR000897">
    <property type="entry name" value="SRP54_GTPase_dom"/>
</dbReference>
<evidence type="ECO:0000256" key="2">
    <source>
        <dbReference type="ARBA" id="ARBA00008531"/>
    </source>
</evidence>
<protein>
    <recommendedName>
        <fullName evidence="3">Flagellar biosynthesis protein FlhF</fullName>
    </recommendedName>
    <alternativeName>
        <fullName evidence="13">Flagella-associated GTP-binding protein</fullName>
    </alternativeName>
</protein>
<keyword evidence="8" id="KW-0653">Protein transport</keyword>
<evidence type="ECO:0000256" key="7">
    <source>
        <dbReference type="ARBA" id="ARBA00022795"/>
    </source>
</evidence>
<keyword evidence="6" id="KW-0547">Nucleotide-binding</keyword>
<accession>A0A2A4MDW3</accession>
<dbReference type="InterPro" id="IPR047040">
    <property type="entry name" value="FlhF__GTPase_dom"/>
</dbReference>
<feature type="domain" description="SRP54-type proteins GTP-binding" evidence="14">
    <location>
        <begin position="27"/>
        <end position="219"/>
    </location>
</feature>
<evidence type="ECO:0000313" key="15">
    <source>
        <dbReference type="EMBL" id="PCH58211.1"/>
    </source>
</evidence>
<evidence type="ECO:0000256" key="5">
    <source>
        <dbReference type="ARBA" id="ARBA00022475"/>
    </source>
</evidence>
<comment type="function">
    <text evidence="12">Necessary for flagellar biosynthesis. May be involved in translocation of the flagellum.</text>
</comment>
<evidence type="ECO:0000313" key="16">
    <source>
        <dbReference type="Proteomes" id="UP000218172"/>
    </source>
</evidence>
<dbReference type="GO" id="GO:0044781">
    <property type="term" value="P:bacterial-type flagellum organization"/>
    <property type="evidence" value="ECO:0007669"/>
    <property type="project" value="UniProtKB-KW"/>
</dbReference>
<keyword evidence="7" id="KW-1005">Bacterial flagellum biogenesis</keyword>
<evidence type="ECO:0000256" key="4">
    <source>
        <dbReference type="ARBA" id="ARBA00022448"/>
    </source>
</evidence>
<keyword evidence="11" id="KW-1006">Bacterial flagellum protein export</keyword>
<dbReference type="GO" id="GO:0005525">
    <property type="term" value="F:GTP binding"/>
    <property type="evidence" value="ECO:0007669"/>
    <property type="project" value="UniProtKB-KW"/>
</dbReference>
<keyword evidence="15" id="KW-0282">Flagellum</keyword>
<evidence type="ECO:0000256" key="3">
    <source>
        <dbReference type="ARBA" id="ARBA00014919"/>
    </source>
</evidence>
<dbReference type="InterPro" id="IPR027417">
    <property type="entry name" value="P-loop_NTPase"/>
</dbReference>
<dbReference type="SMART" id="SM00962">
    <property type="entry name" value="SRP54"/>
    <property type="match status" value="1"/>
</dbReference>
<dbReference type="Proteomes" id="UP000218172">
    <property type="component" value="Unassembled WGS sequence"/>
</dbReference>
<comment type="similarity">
    <text evidence="2">Belongs to the GTP-binding SRP family.</text>
</comment>
<comment type="caution">
    <text evidence="15">The sequence shown here is derived from an EMBL/GenBank/DDBJ whole genome shotgun (WGS) entry which is preliminary data.</text>
</comment>
<dbReference type="PANTHER" id="PTHR43134">
    <property type="entry name" value="SIGNAL RECOGNITION PARTICLE RECEPTOR SUBUNIT ALPHA"/>
    <property type="match status" value="1"/>
</dbReference>
<dbReference type="GO" id="GO:0003924">
    <property type="term" value="F:GTPase activity"/>
    <property type="evidence" value="ECO:0007669"/>
    <property type="project" value="InterPro"/>
</dbReference>
<dbReference type="AlphaFoldDB" id="A0A2A4MDW3"/>
<evidence type="ECO:0000256" key="13">
    <source>
        <dbReference type="ARBA" id="ARBA00030866"/>
    </source>
</evidence>
<evidence type="ECO:0000256" key="11">
    <source>
        <dbReference type="ARBA" id="ARBA00023225"/>
    </source>
</evidence>
<dbReference type="FunFam" id="3.40.50.300:FF:000695">
    <property type="entry name" value="Flagellar biosynthesis regulator FlhF"/>
    <property type="match status" value="1"/>
</dbReference>
<dbReference type="PANTHER" id="PTHR43134:SF3">
    <property type="entry name" value="FLAGELLAR BIOSYNTHESIS PROTEIN FLHF"/>
    <property type="match status" value="1"/>
</dbReference>
<name>A0A2A4MDW3_9GAMM</name>
<comment type="subcellular location">
    <subcellularLocation>
        <location evidence="1">Cell membrane</location>
        <topology evidence="1">Peripheral membrane protein</topology>
        <orientation evidence="1">Cytoplasmic side</orientation>
    </subcellularLocation>
</comment>
<sequence length="253" mass="27573">IDSSWRFALGHLSRRVPVLGRDLSAGGGMFAFLGAAGVGKTTTIGKLATRYVLEHGPDAVALVTTDHYRVAAHEQLRSLGNILGVTVRVVDDNHSLSEVLLTLRNKSLVLIDTAGLNVLDPNFNKQLDMLNQNGARVQNLLLMASTSQKTVLQREYQAYSKVNLSATVITKVDDTASIGECLSLATEKQLPIAYETHGQNIPDDIAVAHGTQLVNKAVELSQRLELNREQIITEFRDSFSVENLAKQPIASFN</sequence>
<organism evidence="15 16">
    <name type="scientific">SAR86 cluster bacterium</name>
    <dbReference type="NCBI Taxonomy" id="2030880"/>
    <lineage>
        <taxon>Bacteria</taxon>
        <taxon>Pseudomonadati</taxon>
        <taxon>Pseudomonadota</taxon>
        <taxon>Gammaproteobacteria</taxon>
        <taxon>SAR86 cluster</taxon>
    </lineage>
</organism>
<keyword evidence="9" id="KW-0342">GTP-binding</keyword>